<reference evidence="1 2" key="1">
    <citation type="submission" date="2020-10" db="EMBL/GenBank/DDBJ databases">
        <title>Sequencing the genomes of 1000 actinobacteria strains.</title>
        <authorList>
            <person name="Klenk H.-P."/>
        </authorList>
    </citation>
    <scope>NUCLEOTIDE SEQUENCE [LARGE SCALE GENOMIC DNA]</scope>
    <source>
        <strain evidence="1 2">DSM 46744</strain>
    </source>
</reference>
<name>A0ABR9JMX6_9ACTN</name>
<keyword evidence="2" id="KW-1185">Reference proteome</keyword>
<evidence type="ECO:0000313" key="1">
    <source>
        <dbReference type="EMBL" id="MBE1531895.1"/>
    </source>
</evidence>
<gene>
    <name evidence="1" type="ORF">H4W34_001728</name>
</gene>
<proteinExistence type="predicted"/>
<comment type="caution">
    <text evidence="1">The sequence shown here is derived from an EMBL/GenBank/DDBJ whole genome shotgun (WGS) entry which is preliminary data.</text>
</comment>
<dbReference type="EMBL" id="JADBDZ010000001">
    <property type="protein sequence ID" value="MBE1531895.1"/>
    <property type="molecule type" value="Genomic_DNA"/>
</dbReference>
<protein>
    <submittedName>
        <fullName evidence="1">Uncharacterized protein</fullName>
    </submittedName>
</protein>
<evidence type="ECO:0000313" key="2">
    <source>
        <dbReference type="Proteomes" id="UP000627838"/>
    </source>
</evidence>
<organism evidence="1 2">
    <name type="scientific">Actinomadura algeriensis</name>
    <dbReference type="NCBI Taxonomy" id="1679523"/>
    <lineage>
        <taxon>Bacteria</taxon>
        <taxon>Bacillati</taxon>
        <taxon>Actinomycetota</taxon>
        <taxon>Actinomycetes</taxon>
        <taxon>Streptosporangiales</taxon>
        <taxon>Thermomonosporaceae</taxon>
        <taxon>Actinomadura</taxon>
    </lineage>
</organism>
<dbReference type="Proteomes" id="UP000627838">
    <property type="component" value="Unassembled WGS sequence"/>
</dbReference>
<sequence length="98" mass="10650">MPSRLPRPTPFGPLDALHAALRRRVPQLAAHKEDRTGSVRVSYRDAGPYRVIWDADEATFRWGSGPATGTALGRLDTVEDVADAIAWTLGASVRGPRT</sequence>
<dbReference type="RefSeq" id="WP_192758678.1">
    <property type="nucleotide sequence ID" value="NZ_JADBDZ010000001.1"/>
</dbReference>
<accession>A0ABR9JMX6</accession>